<name>A0ABP1QUD9_9HEXA</name>
<accession>A0ABP1QUD9</accession>
<dbReference type="PANTHER" id="PTHR23116:SF29">
    <property type="entry name" value="PDZ DOMAIN-CONTAINING PROTEIN 7"/>
    <property type="match status" value="1"/>
</dbReference>
<dbReference type="EMBL" id="CAXLJM020000046">
    <property type="protein sequence ID" value="CAL8111714.1"/>
    <property type="molecule type" value="Genomic_DNA"/>
</dbReference>
<gene>
    <name evidence="6" type="ORF">ODALV1_LOCUS15291</name>
</gene>
<dbReference type="CDD" id="cd00136">
    <property type="entry name" value="PDZ_canonical"/>
    <property type="match status" value="1"/>
</dbReference>
<dbReference type="Pfam" id="PF00595">
    <property type="entry name" value="PDZ"/>
    <property type="match status" value="1"/>
</dbReference>
<evidence type="ECO:0000256" key="3">
    <source>
        <dbReference type="ARBA" id="ARBA00023273"/>
    </source>
</evidence>
<dbReference type="InterPro" id="IPR036034">
    <property type="entry name" value="PDZ_sf"/>
</dbReference>
<feature type="compositionally biased region" description="Pro residues" evidence="4">
    <location>
        <begin position="89"/>
        <end position="99"/>
    </location>
</feature>
<dbReference type="SUPFAM" id="SSF50156">
    <property type="entry name" value="PDZ domain-like"/>
    <property type="match status" value="1"/>
</dbReference>
<evidence type="ECO:0000256" key="1">
    <source>
        <dbReference type="ARBA" id="ARBA00004316"/>
    </source>
</evidence>
<keyword evidence="3" id="KW-0966">Cell projection</keyword>
<dbReference type="Gene3D" id="2.30.42.10">
    <property type="match status" value="1"/>
</dbReference>
<dbReference type="InterPro" id="IPR001478">
    <property type="entry name" value="PDZ"/>
</dbReference>
<comment type="subcellular location">
    <subcellularLocation>
        <location evidence="1">Cell projection</location>
    </subcellularLocation>
</comment>
<evidence type="ECO:0000256" key="4">
    <source>
        <dbReference type="SAM" id="MobiDB-lite"/>
    </source>
</evidence>
<sequence>MKTERSSDDLWTQRTLSTFQTFARGQDQKGGQQQSSSATGKGAAVAPPNLNGKRNGTGINVTKSVGFTNGNGSSNDHHHHRQNIHWNESPPPPPPPPPLGLNGNGHASLSPTSSSSSASGSSPKNSTASGTSIFRYVERNGNENPSMLLLPGSNGNTHQNNISITQVSVNGGGGYPSGNGMPNGNDYHNHKATLAGTGKRSKPVIDSNKLIHKPLPVPVPTLKSNHVRSRSIEGQESQLPHGVALVIPPPAFSAPFPSNYNSLPYSSMESDFAGCYMPSQEDEQILQVTCAMINADKRFGFSVIGGREEGFPPCIDEITPGSPADKADLEVGDEILEVNGRSLEDATHTEVISHIHQCIRSRTICLRVKRRSGNKLGKLWTVFYKINKTKNVKL</sequence>
<dbReference type="SMART" id="SM00228">
    <property type="entry name" value="PDZ"/>
    <property type="match status" value="1"/>
</dbReference>
<evidence type="ECO:0000313" key="6">
    <source>
        <dbReference type="EMBL" id="CAL8111714.1"/>
    </source>
</evidence>
<keyword evidence="2" id="KW-0677">Repeat</keyword>
<feature type="compositionally biased region" description="Low complexity" evidence="4">
    <location>
        <begin position="29"/>
        <end position="44"/>
    </location>
</feature>
<feature type="compositionally biased region" description="Low complexity" evidence="4">
    <location>
        <begin position="108"/>
        <end position="130"/>
    </location>
</feature>
<keyword evidence="7" id="KW-1185">Reference proteome</keyword>
<comment type="caution">
    <text evidence="6">The sequence shown here is derived from an EMBL/GenBank/DDBJ whole genome shotgun (WGS) entry which is preliminary data.</text>
</comment>
<feature type="region of interest" description="Disordered" evidence="4">
    <location>
        <begin position="21"/>
        <end position="130"/>
    </location>
</feature>
<evidence type="ECO:0000259" key="5">
    <source>
        <dbReference type="PROSITE" id="PS50106"/>
    </source>
</evidence>
<dbReference type="Proteomes" id="UP001642540">
    <property type="component" value="Unassembled WGS sequence"/>
</dbReference>
<feature type="compositionally biased region" description="Polar residues" evidence="4">
    <location>
        <begin position="52"/>
        <end position="74"/>
    </location>
</feature>
<dbReference type="InterPro" id="IPR051844">
    <property type="entry name" value="USH2_Complex_Protein"/>
</dbReference>
<dbReference type="PROSITE" id="PS50106">
    <property type="entry name" value="PDZ"/>
    <property type="match status" value="1"/>
</dbReference>
<evidence type="ECO:0000313" key="7">
    <source>
        <dbReference type="Proteomes" id="UP001642540"/>
    </source>
</evidence>
<feature type="domain" description="PDZ" evidence="5">
    <location>
        <begin position="287"/>
        <end position="355"/>
    </location>
</feature>
<protein>
    <recommendedName>
        <fullName evidence="5">PDZ domain-containing protein</fullName>
    </recommendedName>
</protein>
<proteinExistence type="predicted"/>
<reference evidence="6 7" key="1">
    <citation type="submission" date="2024-08" db="EMBL/GenBank/DDBJ databases">
        <authorList>
            <person name="Cucini C."/>
            <person name="Frati F."/>
        </authorList>
    </citation>
    <scope>NUCLEOTIDE SEQUENCE [LARGE SCALE GENOMIC DNA]</scope>
</reference>
<organism evidence="6 7">
    <name type="scientific">Orchesella dallaii</name>
    <dbReference type="NCBI Taxonomy" id="48710"/>
    <lineage>
        <taxon>Eukaryota</taxon>
        <taxon>Metazoa</taxon>
        <taxon>Ecdysozoa</taxon>
        <taxon>Arthropoda</taxon>
        <taxon>Hexapoda</taxon>
        <taxon>Collembola</taxon>
        <taxon>Entomobryomorpha</taxon>
        <taxon>Entomobryoidea</taxon>
        <taxon>Orchesellidae</taxon>
        <taxon>Orchesellinae</taxon>
        <taxon>Orchesella</taxon>
    </lineage>
</organism>
<dbReference type="PANTHER" id="PTHR23116">
    <property type="entry name" value="PDZ DOMAIN CONTAINING WHIRLIN AND HARMONIN-RELATED"/>
    <property type="match status" value="1"/>
</dbReference>
<evidence type="ECO:0000256" key="2">
    <source>
        <dbReference type="ARBA" id="ARBA00022737"/>
    </source>
</evidence>